<dbReference type="InterPro" id="IPR051540">
    <property type="entry name" value="S-2-haloacid_dehalogenase"/>
</dbReference>
<dbReference type="InterPro" id="IPR006549">
    <property type="entry name" value="HAD-SF_hydro_IIIA"/>
</dbReference>
<dbReference type="NCBIfam" id="TIGR01668">
    <property type="entry name" value="YqeG_hyp_ppase"/>
    <property type="match status" value="1"/>
</dbReference>
<proteinExistence type="predicted"/>
<dbReference type="InterPro" id="IPR036412">
    <property type="entry name" value="HAD-like_sf"/>
</dbReference>
<dbReference type="EMBL" id="FNUK01000012">
    <property type="protein sequence ID" value="SEF81487.1"/>
    <property type="molecule type" value="Genomic_DNA"/>
</dbReference>
<accession>A0A1H5V4W6</accession>
<protein>
    <recommendedName>
        <fullName evidence="4">YqeG family HAD IIIA-type phosphatase</fullName>
    </recommendedName>
</protein>
<dbReference type="NCBIfam" id="TIGR01549">
    <property type="entry name" value="HAD-SF-IA-v1"/>
    <property type="match status" value="1"/>
</dbReference>
<keyword evidence="1" id="KW-0378">Hydrolase</keyword>
<evidence type="ECO:0000313" key="2">
    <source>
        <dbReference type="EMBL" id="SEF81487.1"/>
    </source>
</evidence>
<dbReference type="OrthoDB" id="9787572at2"/>
<dbReference type="InterPro" id="IPR023214">
    <property type="entry name" value="HAD_sf"/>
</dbReference>
<dbReference type="NCBIfam" id="TIGR01662">
    <property type="entry name" value="HAD-SF-IIIA"/>
    <property type="match status" value="1"/>
</dbReference>
<evidence type="ECO:0000313" key="3">
    <source>
        <dbReference type="Proteomes" id="UP000242850"/>
    </source>
</evidence>
<dbReference type="PANTHER" id="PTHR43316:SF3">
    <property type="entry name" value="HALOACID DEHALOGENASE, TYPE II (AFU_ORTHOLOGUE AFUA_2G07750)-RELATED"/>
    <property type="match status" value="1"/>
</dbReference>
<dbReference type="InterPro" id="IPR006439">
    <property type="entry name" value="HAD-SF_hydro_IA"/>
</dbReference>
<dbReference type="RefSeq" id="WP_103896049.1">
    <property type="nucleotide sequence ID" value="NZ_FNUK01000012.1"/>
</dbReference>
<organism evidence="2 3">
    <name type="scientific">Caloramator fervidus</name>
    <dbReference type="NCBI Taxonomy" id="29344"/>
    <lineage>
        <taxon>Bacteria</taxon>
        <taxon>Bacillati</taxon>
        <taxon>Bacillota</taxon>
        <taxon>Clostridia</taxon>
        <taxon>Eubacteriales</taxon>
        <taxon>Clostridiaceae</taxon>
        <taxon>Caloramator</taxon>
    </lineage>
</organism>
<dbReference type="InterPro" id="IPR010021">
    <property type="entry name" value="PGPP1/Gep4"/>
</dbReference>
<dbReference type="Proteomes" id="UP000242850">
    <property type="component" value="Unassembled WGS sequence"/>
</dbReference>
<dbReference type="Gene3D" id="3.40.50.1000">
    <property type="entry name" value="HAD superfamily/HAD-like"/>
    <property type="match status" value="1"/>
</dbReference>
<dbReference type="GO" id="GO:0008962">
    <property type="term" value="F:phosphatidylglycerophosphatase activity"/>
    <property type="evidence" value="ECO:0007669"/>
    <property type="project" value="InterPro"/>
</dbReference>
<dbReference type="Pfam" id="PF13242">
    <property type="entry name" value="Hydrolase_like"/>
    <property type="match status" value="1"/>
</dbReference>
<name>A0A1H5V4W6_9CLOT</name>
<dbReference type="AlphaFoldDB" id="A0A1H5V4W6"/>
<gene>
    <name evidence="2" type="ORF">SAMN05660865_01081</name>
</gene>
<reference evidence="3" key="1">
    <citation type="submission" date="2016-10" db="EMBL/GenBank/DDBJ databases">
        <authorList>
            <person name="Varghese N."/>
            <person name="Submissions S."/>
        </authorList>
    </citation>
    <scope>NUCLEOTIDE SEQUENCE [LARGE SCALE GENOMIC DNA]</scope>
    <source>
        <strain evidence="3">DSM 5463</strain>
    </source>
</reference>
<evidence type="ECO:0000256" key="1">
    <source>
        <dbReference type="ARBA" id="ARBA00022801"/>
    </source>
</evidence>
<dbReference type="PANTHER" id="PTHR43316">
    <property type="entry name" value="HYDROLASE, HALOACID DELAHOGENASE-RELATED"/>
    <property type="match status" value="1"/>
</dbReference>
<keyword evidence="3" id="KW-1185">Reference proteome</keyword>
<dbReference type="SUPFAM" id="SSF56784">
    <property type="entry name" value="HAD-like"/>
    <property type="match status" value="1"/>
</dbReference>
<sequence>MFNRLKPDYYVPSIYSIDFDKLKQKGIKSLIIDIDNTLMPWGAKQADDNVKILIDSLFKRGFKICLLSNSSKRRIKKFIGNIKIEYYSGIGIKPMKRMFKGALNILNSLPGEVCCIGDQIFTDILGAKRCGIRTILVDPIFKKEFIATRYLRRLEDKIRKNLNYSKEIMKYE</sequence>
<evidence type="ECO:0008006" key="4">
    <source>
        <dbReference type="Google" id="ProtNLM"/>
    </source>
</evidence>